<evidence type="ECO:0000313" key="3">
    <source>
        <dbReference type="Proteomes" id="UP001209878"/>
    </source>
</evidence>
<dbReference type="InterPro" id="IPR003754">
    <property type="entry name" value="4pyrrol_synth_uPrphyn_synth"/>
</dbReference>
<dbReference type="Proteomes" id="UP001209878">
    <property type="component" value="Unassembled WGS sequence"/>
</dbReference>
<dbReference type="GO" id="GO:0005829">
    <property type="term" value="C:cytosol"/>
    <property type="evidence" value="ECO:0007669"/>
    <property type="project" value="TreeGrafter"/>
</dbReference>
<name>A0AAD9PAH5_RIDPI</name>
<dbReference type="GO" id="GO:0006780">
    <property type="term" value="P:uroporphyrinogen III biosynthetic process"/>
    <property type="evidence" value="ECO:0007669"/>
    <property type="project" value="InterPro"/>
</dbReference>
<dbReference type="PANTHER" id="PTHR12390">
    <property type="entry name" value="UROPORPHYRINOGEN III SYNTHASE"/>
    <property type="match status" value="1"/>
</dbReference>
<protein>
    <recommendedName>
        <fullName evidence="1">Tetrapyrrole biosynthesis uroporphyrinogen III synthase domain-containing protein</fullName>
    </recommendedName>
</protein>
<dbReference type="InterPro" id="IPR039793">
    <property type="entry name" value="UROS/Hem4"/>
</dbReference>
<sequence>MISLAAERSRFKKINKKLNAYGHDPDNSGTDLCQWPQDDATSRQDISALFTERLGLQPQGEDTGSAVVLAPQILQVVGSAEKPVLLPCGNLRRETIPTALAEAGVSVNSITVYETIPNPAIRDQLEEIARRLEVPEFFVYFSPSGIKFTHGTLMQLNFPLDRLKRLSRESLMSDKLHAVVDMGGTRLAEPSPT</sequence>
<evidence type="ECO:0000313" key="2">
    <source>
        <dbReference type="EMBL" id="KAK2191149.1"/>
    </source>
</evidence>
<dbReference type="InterPro" id="IPR036108">
    <property type="entry name" value="4pyrrol_syn_uPrphyn_synt_sf"/>
</dbReference>
<dbReference type="EMBL" id="JAODUO010000058">
    <property type="protein sequence ID" value="KAK2191149.1"/>
    <property type="molecule type" value="Genomic_DNA"/>
</dbReference>
<dbReference type="GO" id="GO:0004852">
    <property type="term" value="F:uroporphyrinogen-III synthase activity"/>
    <property type="evidence" value="ECO:0007669"/>
    <property type="project" value="InterPro"/>
</dbReference>
<comment type="caution">
    <text evidence="2">The sequence shown here is derived from an EMBL/GenBank/DDBJ whole genome shotgun (WGS) entry which is preliminary data.</text>
</comment>
<feature type="domain" description="Tetrapyrrole biosynthesis uroporphyrinogen III synthase" evidence="1">
    <location>
        <begin position="51"/>
        <end position="157"/>
    </location>
</feature>
<gene>
    <name evidence="2" type="ORF">NP493_58g01005</name>
</gene>
<keyword evidence="3" id="KW-1185">Reference proteome</keyword>
<accession>A0AAD9PAH5</accession>
<proteinExistence type="predicted"/>
<reference evidence="2" key="1">
    <citation type="journal article" date="2023" name="Mol. Biol. Evol.">
        <title>Third-Generation Sequencing Reveals the Adaptive Role of the Epigenome in Three Deep-Sea Polychaetes.</title>
        <authorList>
            <person name="Perez M."/>
            <person name="Aroh O."/>
            <person name="Sun Y."/>
            <person name="Lan Y."/>
            <person name="Juniper S.K."/>
            <person name="Young C.R."/>
            <person name="Angers B."/>
            <person name="Qian P.Y."/>
        </authorList>
    </citation>
    <scope>NUCLEOTIDE SEQUENCE</scope>
    <source>
        <strain evidence="2">R07B-5</strain>
    </source>
</reference>
<evidence type="ECO:0000259" key="1">
    <source>
        <dbReference type="Pfam" id="PF02602"/>
    </source>
</evidence>
<dbReference type="Gene3D" id="3.40.50.10090">
    <property type="match status" value="1"/>
</dbReference>
<dbReference type="AlphaFoldDB" id="A0AAD9PAH5"/>
<dbReference type="PANTHER" id="PTHR12390:SF0">
    <property type="entry name" value="UROPORPHYRINOGEN-III SYNTHASE"/>
    <property type="match status" value="1"/>
</dbReference>
<dbReference type="SUPFAM" id="SSF69618">
    <property type="entry name" value="HemD-like"/>
    <property type="match status" value="1"/>
</dbReference>
<dbReference type="Pfam" id="PF02602">
    <property type="entry name" value="HEM4"/>
    <property type="match status" value="1"/>
</dbReference>
<organism evidence="2 3">
    <name type="scientific">Ridgeia piscesae</name>
    <name type="common">Tubeworm</name>
    <dbReference type="NCBI Taxonomy" id="27915"/>
    <lineage>
        <taxon>Eukaryota</taxon>
        <taxon>Metazoa</taxon>
        <taxon>Spiralia</taxon>
        <taxon>Lophotrochozoa</taxon>
        <taxon>Annelida</taxon>
        <taxon>Polychaeta</taxon>
        <taxon>Sedentaria</taxon>
        <taxon>Canalipalpata</taxon>
        <taxon>Sabellida</taxon>
        <taxon>Siboglinidae</taxon>
        <taxon>Ridgeia</taxon>
    </lineage>
</organism>